<feature type="transmembrane region" description="Helical" evidence="1">
    <location>
        <begin position="227"/>
        <end position="243"/>
    </location>
</feature>
<accession>A0A372G506</accession>
<feature type="transmembrane region" description="Helical" evidence="1">
    <location>
        <begin position="26"/>
        <end position="46"/>
    </location>
</feature>
<feature type="transmembrane region" description="Helical" evidence="1">
    <location>
        <begin position="156"/>
        <end position="176"/>
    </location>
</feature>
<dbReference type="Proteomes" id="UP000262621">
    <property type="component" value="Unassembled WGS sequence"/>
</dbReference>
<sequence>MPDTAQLSDAAVELRNRSWWDLPTRIACLVGAGGLIYRAALIALGAPPTNSDEATMGLAALHISRGEDFPVFFYGQSYMGTIEAYLAAPMFWVFGPSTVALRLPTLLCYLVFVVGMFALSRLVVGPWPAVVTTAVLALGSDRVIKNQLIAAGGYPEISPGAVWLILLAALLGVGVLRPRRWILALCGAVAGLLFWTHWLILPYLAAAAAVLFLALRRSRGQGRGGPAWVLLGFIVGAAPLLWHDLTSPLAENSLAVFLGQSDPGDAASVAGRMSGGVLFGIPMGVGLCSPGRCEPWQVAWAIPYLALLAAAGVLAARGIRRSDSDQFRNVVRLALVLAAVVSIVAYARSSAAAATPVESARYLSPLLISTPVVLWPLWRLTARLAAADSRLRCRHQWAAVVPSAALLSTMAVATSGLMLHVPMVQAVEARRDLLAAHLVQTGVSEVYADYWTCNRLTFATRERVRCAVLNDDLTPGLDRYLPYRQAVASADRPAYVAPTQHALDDRLRAWLAGAGLSHQVTAVGDHRVYLPDQPHTRPTSP</sequence>
<reference evidence="2 3" key="1">
    <citation type="submission" date="2018-08" db="EMBL/GenBank/DDBJ databases">
        <title>Verrucosispora craniellae sp. nov., isolated from a marine sponge in the South China Sea.</title>
        <authorList>
            <person name="Li L."/>
            <person name="Lin H.W."/>
        </authorList>
    </citation>
    <scope>NUCLEOTIDE SEQUENCE [LARGE SCALE GENOMIC DNA]</scope>
    <source>
        <strain evidence="2 3">LHW63014</strain>
    </source>
</reference>
<evidence type="ECO:0000313" key="2">
    <source>
        <dbReference type="EMBL" id="RFS48082.1"/>
    </source>
</evidence>
<dbReference type="RefSeq" id="WP_147333379.1">
    <property type="nucleotide sequence ID" value="NZ_CP061725.1"/>
</dbReference>
<name>A0A372G506_9ACTN</name>
<protein>
    <recommendedName>
        <fullName evidence="4">Glycosyltransferase RgtA/B/C/D-like domain-containing protein</fullName>
    </recommendedName>
</protein>
<dbReference type="EMBL" id="QVFU01000001">
    <property type="protein sequence ID" value="RFS48082.1"/>
    <property type="molecule type" value="Genomic_DNA"/>
</dbReference>
<feature type="transmembrane region" description="Helical" evidence="1">
    <location>
        <begin position="182"/>
        <end position="215"/>
    </location>
</feature>
<evidence type="ECO:0000313" key="3">
    <source>
        <dbReference type="Proteomes" id="UP000262621"/>
    </source>
</evidence>
<evidence type="ECO:0008006" key="4">
    <source>
        <dbReference type="Google" id="ProtNLM"/>
    </source>
</evidence>
<keyword evidence="3" id="KW-1185">Reference proteome</keyword>
<feature type="transmembrane region" description="Helical" evidence="1">
    <location>
        <begin position="71"/>
        <end position="94"/>
    </location>
</feature>
<gene>
    <name evidence="2" type="ORF">D0Q02_00850</name>
</gene>
<feature type="transmembrane region" description="Helical" evidence="1">
    <location>
        <begin position="101"/>
        <end position="119"/>
    </location>
</feature>
<feature type="transmembrane region" description="Helical" evidence="1">
    <location>
        <begin position="399"/>
        <end position="421"/>
    </location>
</feature>
<comment type="caution">
    <text evidence="2">The sequence shown here is derived from an EMBL/GenBank/DDBJ whole genome shotgun (WGS) entry which is preliminary data.</text>
</comment>
<feature type="transmembrane region" description="Helical" evidence="1">
    <location>
        <begin position="359"/>
        <end position="378"/>
    </location>
</feature>
<feature type="transmembrane region" description="Helical" evidence="1">
    <location>
        <begin position="125"/>
        <end position="144"/>
    </location>
</feature>
<keyword evidence="1" id="KW-0472">Membrane</keyword>
<organism evidence="2 3">
    <name type="scientific">Micromonospora craniellae</name>
    <dbReference type="NCBI Taxonomy" id="2294034"/>
    <lineage>
        <taxon>Bacteria</taxon>
        <taxon>Bacillati</taxon>
        <taxon>Actinomycetota</taxon>
        <taxon>Actinomycetes</taxon>
        <taxon>Micromonosporales</taxon>
        <taxon>Micromonosporaceae</taxon>
        <taxon>Micromonospora</taxon>
    </lineage>
</organism>
<evidence type="ECO:0000256" key="1">
    <source>
        <dbReference type="SAM" id="Phobius"/>
    </source>
</evidence>
<proteinExistence type="predicted"/>
<feature type="transmembrane region" description="Helical" evidence="1">
    <location>
        <begin position="298"/>
        <end position="318"/>
    </location>
</feature>
<keyword evidence="1" id="KW-0812">Transmembrane</keyword>
<feature type="transmembrane region" description="Helical" evidence="1">
    <location>
        <begin position="330"/>
        <end position="347"/>
    </location>
</feature>
<dbReference type="AlphaFoldDB" id="A0A372G506"/>
<keyword evidence="1" id="KW-1133">Transmembrane helix</keyword>
<dbReference type="OrthoDB" id="5124967at2"/>